<sequence>KQKLREKVRPIIDLIQRGTLRVPQHIDQPKISHEPEQAKLGPIPRHYVPVIFLFSLWIFFSIGENSLLYSLSVIITILLKGSLMSRLMIFRCTSRLLWVILGSGVIILPKYII</sequence>
<feature type="transmembrane region" description="Helical" evidence="1">
    <location>
        <begin position="96"/>
        <end position="112"/>
    </location>
</feature>
<gene>
    <name evidence="2" type="ORF">SPARVUS_LOCUS16512548</name>
</gene>
<evidence type="ECO:0000313" key="3">
    <source>
        <dbReference type="Proteomes" id="UP001162483"/>
    </source>
</evidence>
<keyword evidence="1" id="KW-0812">Transmembrane</keyword>
<keyword evidence="1" id="KW-1133">Transmembrane helix</keyword>
<protein>
    <submittedName>
        <fullName evidence="2">Uncharacterized protein</fullName>
    </submittedName>
</protein>
<name>A0ABN9HPC7_9NEOB</name>
<comment type="caution">
    <text evidence="2">The sequence shown here is derived from an EMBL/GenBank/DDBJ whole genome shotgun (WGS) entry which is preliminary data.</text>
</comment>
<accession>A0ABN9HPC7</accession>
<evidence type="ECO:0000256" key="1">
    <source>
        <dbReference type="SAM" id="Phobius"/>
    </source>
</evidence>
<evidence type="ECO:0000313" key="2">
    <source>
        <dbReference type="EMBL" id="CAI9623651.1"/>
    </source>
</evidence>
<keyword evidence="3" id="KW-1185">Reference proteome</keyword>
<feature type="non-terminal residue" evidence="2">
    <location>
        <position position="1"/>
    </location>
</feature>
<dbReference type="EMBL" id="CATNWA010021724">
    <property type="protein sequence ID" value="CAI9623651.1"/>
    <property type="molecule type" value="Genomic_DNA"/>
</dbReference>
<organism evidence="2 3">
    <name type="scientific">Staurois parvus</name>
    <dbReference type="NCBI Taxonomy" id="386267"/>
    <lineage>
        <taxon>Eukaryota</taxon>
        <taxon>Metazoa</taxon>
        <taxon>Chordata</taxon>
        <taxon>Craniata</taxon>
        <taxon>Vertebrata</taxon>
        <taxon>Euteleostomi</taxon>
        <taxon>Amphibia</taxon>
        <taxon>Batrachia</taxon>
        <taxon>Anura</taxon>
        <taxon>Neobatrachia</taxon>
        <taxon>Ranoidea</taxon>
        <taxon>Ranidae</taxon>
        <taxon>Staurois</taxon>
    </lineage>
</organism>
<keyword evidence="1" id="KW-0472">Membrane</keyword>
<dbReference type="Proteomes" id="UP001162483">
    <property type="component" value="Unassembled WGS sequence"/>
</dbReference>
<reference evidence="2" key="1">
    <citation type="submission" date="2023-05" db="EMBL/GenBank/DDBJ databases">
        <authorList>
            <person name="Stuckert A."/>
        </authorList>
    </citation>
    <scope>NUCLEOTIDE SEQUENCE</scope>
</reference>
<proteinExistence type="predicted"/>
<feature type="non-terminal residue" evidence="2">
    <location>
        <position position="113"/>
    </location>
</feature>